<dbReference type="PRINTS" id="PR00724">
    <property type="entry name" value="CRBOXYPTASEC"/>
</dbReference>
<evidence type="ECO:0000256" key="8">
    <source>
        <dbReference type="RuleBase" id="RU361156"/>
    </source>
</evidence>
<keyword evidence="4 8" id="KW-0378">Hydrolase</keyword>
<evidence type="ECO:0000313" key="9">
    <source>
        <dbReference type="EMBL" id="WFD14716.1"/>
    </source>
</evidence>
<evidence type="ECO:0000256" key="5">
    <source>
        <dbReference type="ARBA" id="ARBA00023180"/>
    </source>
</evidence>
<evidence type="ECO:0000256" key="3">
    <source>
        <dbReference type="ARBA" id="ARBA00022670"/>
    </source>
</evidence>
<dbReference type="AlphaFoldDB" id="A0AAJ5YXC8"/>
<dbReference type="Gene3D" id="3.40.50.1820">
    <property type="entry name" value="alpha/beta hydrolase"/>
    <property type="match status" value="1"/>
</dbReference>
<organism evidence="9 10">
    <name type="scientific">Malassezia arunalokei</name>
    <dbReference type="NCBI Taxonomy" id="1514897"/>
    <lineage>
        <taxon>Eukaryota</taxon>
        <taxon>Fungi</taxon>
        <taxon>Dikarya</taxon>
        <taxon>Basidiomycota</taxon>
        <taxon>Ustilaginomycotina</taxon>
        <taxon>Malasseziomycetes</taxon>
        <taxon>Malasseziales</taxon>
        <taxon>Malasseziaceae</taxon>
        <taxon>Malassezia</taxon>
    </lineage>
</organism>
<dbReference type="InterPro" id="IPR001563">
    <property type="entry name" value="Peptidase_S10"/>
</dbReference>
<dbReference type="Pfam" id="PF00450">
    <property type="entry name" value="Peptidase_S10"/>
    <property type="match status" value="1"/>
</dbReference>
<dbReference type="GO" id="GO:0004185">
    <property type="term" value="F:serine-type carboxypeptidase activity"/>
    <property type="evidence" value="ECO:0007669"/>
    <property type="project" value="UniProtKB-UniRule"/>
</dbReference>
<dbReference type="EC" id="3.4.16.-" evidence="8"/>
<keyword evidence="10" id="KW-1185">Reference proteome</keyword>
<dbReference type="SUPFAM" id="SSF53474">
    <property type="entry name" value="alpha/beta-Hydrolases"/>
    <property type="match status" value="1"/>
</dbReference>
<name>A0AAJ5YXC8_9BASI</name>
<dbReference type="Proteomes" id="UP001217582">
    <property type="component" value="Chromosome 1"/>
</dbReference>
<evidence type="ECO:0000256" key="6">
    <source>
        <dbReference type="ARBA" id="ARBA00047591"/>
    </source>
</evidence>
<evidence type="ECO:0000256" key="4">
    <source>
        <dbReference type="ARBA" id="ARBA00022801"/>
    </source>
</evidence>
<protein>
    <recommendedName>
        <fullName evidence="8">Carboxypeptidase</fullName>
        <ecNumber evidence="8">3.4.16.-</ecNumber>
    </recommendedName>
</protein>
<dbReference type="InterPro" id="IPR029058">
    <property type="entry name" value="AB_hydrolase_fold"/>
</dbReference>
<evidence type="ECO:0000256" key="7">
    <source>
        <dbReference type="ARBA" id="ARBA00048461"/>
    </source>
</evidence>
<evidence type="ECO:0000256" key="2">
    <source>
        <dbReference type="ARBA" id="ARBA00022645"/>
    </source>
</evidence>
<evidence type="ECO:0000256" key="1">
    <source>
        <dbReference type="ARBA" id="ARBA00009431"/>
    </source>
</evidence>
<dbReference type="PROSITE" id="PS00131">
    <property type="entry name" value="CARBOXYPEPT_SER_SER"/>
    <property type="match status" value="1"/>
</dbReference>
<comment type="catalytic activity">
    <reaction evidence="7">
        <text>a monoacylglycerol + H2O = glycerol + a fatty acid + H(+)</text>
        <dbReference type="Rhea" id="RHEA:15245"/>
        <dbReference type="ChEBI" id="CHEBI:15377"/>
        <dbReference type="ChEBI" id="CHEBI:15378"/>
        <dbReference type="ChEBI" id="CHEBI:17408"/>
        <dbReference type="ChEBI" id="CHEBI:17754"/>
        <dbReference type="ChEBI" id="CHEBI:28868"/>
    </reaction>
</comment>
<reference evidence="9 10" key="1">
    <citation type="submission" date="2023-03" db="EMBL/GenBank/DDBJ databases">
        <title>Mating type loci evolution in Malassezia.</title>
        <authorList>
            <person name="Coelho M.A."/>
        </authorList>
    </citation>
    <scope>NUCLEOTIDE SEQUENCE [LARGE SCALE GENOMIC DNA]</scope>
    <source>
        <strain evidence="9 10">CBS 13387</strain>
    </source>
</reference>
<evidence type="ECO:0000313" key="10">
    <source>
        <dbReference type="Proteomes" id="UP001217582"/>
    </source>
</evidence>
<dbReference type="PANTHER" id="PTHR11802:SF479">
    <property type="entry name" value="CARBOXYPEPTIDASE"/>
    <property type="match status" value="1"/>
</dbReference>
<keyword evidence="3 8" id="KW-0645">Protease</keyword>
<comment type="similarity">
    <text evidence="1 8">Belongs to the peptidase S10 family.</text>
</comment>
<comment type="catalytic activity">
    <reaction evidence="6">
        <text>a diacylglycerol + H2O = a monoacylglycerol + a fatty acid + H(+)</text>
        <dbReference type="Rhea" id="RHEA:32731"/>
        <dbReference type="ChEBI" id="CHEBI:15377"/>
        <dbReference type="ChEBI" id="CHEBI:15378"/>
        <dbReference type="ChEBI" id="CHEBI:17408"/>
        <dbReference type="ChEBI" id="CHEBI:18035"/>
        <dbReference type="ChEBI" id="CHEBI:28868"/>
    </reaction>
</comment>
<sequence>MMKRVNFIFGCSLQLEKLATATLLSGSTAVLAAHLSRGHVKFNNVTHKAEPNPYSWTNLTNMIWVDQPAGTGFSRGQPKNQSMEQIAEEFNGFLLSLYHTFPKLQGKRLWLAGESYAGKFIPYMADWIYKHEAENQRAGIHLHGINMIDGFFMDGIIGKELPSMQFAQQHYRSMNISEADMSALEAKAQKIGIADYVEKYLHYPPKGPLPIPRNLNKSESVYSAFKKLAKKANPCFSPFYVIATAPCPLNSMGQNVTSEKAFPHNYFNDMPSIKPIIHADNKTYLSCSRAKPFKIMKKLHTQFPIHTVLPGVIEKSNRTIIQHGKLDYIMLVNGTSLAIQNMTWAGAQGFQSKPNKTLLVDGETAGLYHSERKLSLAQVDRASHMIAAYKPKPAYKLLQFLLGQIEEEDLIKA</sequence>
<gene>
    <name evidence="9" type="ORF">MARU1_000722</name>
</gene>
<dbReference type="EMBL" id="CP119916">
    <property type="protein sequence ID" value="WFD14716.1"/>
    <property type="molecule type" value="Genomic_DNA"/>
</dbReference>
<keyword evidence="5" id="KW-0325">Glycoprotein</keyword>
<dbReference type="InterPro" id="IPR018202">
    <property type="entry name" value="Ser_caboxypep_ser_AS"/>
</dbReference>
<accession>A0AAJ5YXC8</accession>
<proteinExistence type="inferred from homology"/>
<keyword evidence="2 8" id="KW-0121">Carboxypeptidase</keyword>
<dbReference type="GO" id="GO:0006508">
    <property type="term" value="P:proteolysis"/>
    <property type="evidence" value="ECO:0007669"/>
    <property type="project" value="UniProtKB-KW"/>
</dbReference>
<dbReference type="PANTHER" id="PTHR11802">
    <property type="entry name" value="SERINE PROTEASE FAMILY S10 SERINE CARBOXYPEPTIDASE"/>
    <property type="match status" value="1"/>
</dbReference>